<dbReference type="OrthoDB" id="48980at2759"/>
<dbReference type="eggNOG" id="ENOG502SNR9">
    <property type="taxonomic scope" value="Eukaryota"/>
</dbReference>
<reference evidence="6" key="2">
    <citation type="submission" date="2008-08" db="EMBL/GenBank/DDBJ databases">
        <authorList>
            <consortium name="Diatom Consortium"/>
            <person name="Grigoriev I."/>
            <person name="Grimwood J."/>
            <person name="Kuo A."/>
            <person name="Otillar R.P."/>
            <person name="Salamov A."/>
            <person name="Detter J.C."/>
            <person name="Lindquist E."/>
            <person name="Shapiro H."/>
            <person name="Lucas S."/>
            <person name="Glavina del Rio T."/>
            <person name="Pitluck S."/>
            <person name="Rokhsar D."/>
            <person name="Bowler C."/>
        </authorList>
    </citation>
    <scope>GENOME REANNOTATION</scope>
    <source>
        <strain evidence="6">CCAP 1055/1</strain>
    </source>
</reference>
<dbReference type="KEGG" id="pti:PHATRDRAFT_48607"/>
<feature type="domain" description="FAZ1 C-terminal region" evidence="4">
    <location>
        <begin position="89"/>
        <end position="115"/>
    </location>
</feature>
<dbReference type="PaxDb" id="2850-Phatr48607"/>
<keyword evidence="3" id="KW-1133">Transmembrane helix</keyword>
<protein>
    <recommendedName>
        <fullName evidence="4">FAZ1 C-terminal region domain-containing protein</fullName>
    </recommendedName>
</protein>
<dbReference type="Proteomes" id="UP000000759">
    <property type="component" value="Chromosome 18"/>
</dbReference>
<dbReference type="AlphaFoldDB" id="B7G7V1"/>
<dbReference type="Gene3D" id="1.20.5.340">
    <property type="match status" value="1"/>
</dbReference>
<dbReference type="RefSeq" id="XP_002183211.1">
    <property type="nucleotide sequence ID" value="XM_002183175.1"/>
</dbReference>
<keyword evidence="3" id="KW-0472">Membrane</keyword>
<proteinExistence type="predicted"/>
<name>B7G7V1_PHATC</name>
<feature type="transmembrane region" description="Helical" evidence="3">
    <location>
        <begin position="41"/>
        <end position="59"/>
    </location>
</feature>
<dbReference type="InParanoid" id="B7G7V1"/>
<evidence type="ECO:0000256" key="1">
    <source>
        <dbReference type="SAM" id="Coils"/>
    </source>
</evidence>
<dbReference type="GeneID" id="7194874"/>
<keyword evidence="3" id="KW-0812">Transmembrane</keyword>
<gene>
    <name evidence="5" type="ORF">PHATRDRAFT_48607</name>
</gene>
<accession>B7G7V1</accession>
<keyword evidence="6" id="KW-1185">Reference proteome</keyword>
<dbReference type="CDD" id="cd14686">
    <property type="entry name" value="bZIP"/>
    <property type="match status" value="1"/>
</dbReference>
<dbReference type="Pfam" id="PF23404">
    <property type="entry name" value="FAZ1_C"/>
    <property type="match status" value="1"/>
</dbReference>
<organism evidence="5 6">
    <name type="scientific">Phaeodactylum tricornutum (strain CCAP 1055/1)</name>
    <dbReference type="NCBI Taxonomy" id="556484"/>
    <lineage>
        <taxon>Eukaryota</taxon>
        <taxon>Sar</taxon>
        <taxon>Stramenopiles</taxon>
        <taxon>Ochrophyta</taxon>
        <taxon>Bacillariophyta</taxon>
        <taxon>Bacillariophyceae</taxon>
        <taxon>Bacillariophycidae</taxon>
        <taxon>Naviculales</taxon>
        <taxon>Phaeodactylaceae</taxon>
        <taxon>Phaeodactylum</taxon>
    </lineage>
</organism>
<feature type="coiled-coil region" evidence="1">
    <location>
        <begin position="91"/>
        <end position="167"/>
    </location>
</feature>
<dbReference type="HOGENOM" id="CLU_094782_0_0_1"/>
<dbReference type="OMA" id="IEDHEIG"/>
<sequence length="257" mass="28245">MTATVSTADPELGERSPLLTGNGEEPKPLEDIKDHYVKEQVVASIAGVSFITSVLSLVFQAAGHPTVFVSGLLGTILAPYAAIQQRKLTEVEALAETNERLTSEVDQLATENERLSTQVQTMEKSVANLQTMEETLETLQSMQGESVDELENQLEESKQILASMNVNLKSELLQNLISVMLAADANGDMLLSDEEIEDLIHQLESIHGVELKEQMLKNIIIDAGRSVAGIMELARHVLCDKDIPEDKNIFALVEEYK</sequence>
<evidence type="ECO:0000256" key="2">
    <source>
        <dbReference type="SAM" id="MobiDB-lite"/>
    </source>
</evidence>
<dbReference type="EMBL" id="CM000620">
    <property type="protein sequence ID" value="EEC45429.1"/>
    <property type="molecule type" value="Genomic_DNA"/>
</dbReference>
<evidence type="ECO:0000259" key="4">
    <source>
        <dbReference type="Pfam" id="PF23404"/>
    </source>
</evidence>
<dbReference type="InterPro" id="IPR056615">
    <property type="entry name" value="FAZ1_C"/>
</dbReference>
<evidence type="ECO:0000313" key="5">
    <source>
        <dbReference type="EMBL" id="EEC45429.1"/>
    </source>
</evidence>
<feature type="region of interest" description="Disordered" evidence="2">
    <location>
        <begin position="1"/>
        <end position="29"/>
    </location>
</feature>
<reference evidence="5 6" key="1">
    <citation type="journal article" date="2008" name="Nature">
        <title>The Phaeodactylum genome reveals the evolutionary history of diatom genomes.</title>
        <authorList>
            <person name="Bowler C."/>
            <person name="Allen A.E."/>
            <person name="Badger J.H."/>
            <person name="Grimwood J."/>
            <person name="Jabbari K."/>
            <person name="Kuo A."/>
            <person name="Maheswari U."/>
            <person name="Martens C."/>
            <person name="Maumus F."/>
            <person name="Otillar R.P."/>
            <person name="Rayko E."/>
            <person name="Salamov A."/>
            <person name="Vandepoele K."/>
            <person name="Beszteri B."/>
            <person name="Gruber A."/>
            <person name="Heijde M."/>
            <person name="Katinka M."/>
            <person name="Mock T."/>
            <person name="Valentin K."/>
            <person name="Verret F."/>
            <person name="Berges J.A."/>
            <person name="Brownlee C."/>
            <person name="Cadoret J.P."/>
            <person name="Chiovitti A."/>
            <person name="Choi C.J."/>
            <person name="Coesel S."/>
            <person name="De Martino A."/>
            <person name="Detter J.C."/>
            <person name="Durkin C."/>
            <person name="Falciatore A."/>
            <person name="Fournet J."/>
            <person name="Haruta M."/>
            <person name="Huysman M.J."/>
            <person name="Jenkins B.D."/>
            <person name="Jiroutova K."/>
            <person name="Jorgensen R.E."/>
            <person name="Joubert Y."/>
            <person name="Kaplan A."/>
            <person name="Kroger N."/>
            <person name="Kroth P.G."/>
            <person name="La Roche J."/>
            <person name="Lindquist E."/>
            <person name="Lommer M."/>
            <person name="Martin-Jezequel V."/>
            <person name="Lopez P.J."/>
            <person name="Lucas S."/>
            <person name="Mangogna M."/>
            <person name="McGinnis K."/>
            <person name="Medlin L.K."/>
            <person name="Montsant A."/>
            <person name="Oudot-Le Secq M.P."/>
            <person name="Napoli C."/>
            <person name="Obornik M."/>
            <person name="Parker M.S."/>
            <person name="Petit J.L."/>
            <person name="Porcel B.M."/>
            <person name="Poulsen N."/>
            <person name="Robison M."/>
            <person name="Rychlewski L."/>
            <person name="Rynearson T.A."/>
            <person name="Schmutz J."/>
            <person name="Shapiro H."/>
            <person name="Siaut M."/>
            <person name="Stanley M."/>
            <person name="Sussman M.R."/>
            <person name="Taylor A.R."/>
            <person name="Vardi A."/>
            <person name="von Dassow P."/>
            <person name="Vyverman W."/>
            <person name="Willis A."/>
            <person name="Wyrwicz L.S."/>
            <person name="Rokhsar D.S."/>
            <person name="Weissenbach J."/>
            <person name="Armbrust E.V."/>
            <person name="Green B.R."/>
            <person name="Van de Peer Y."/>
            <person name="Grigoriev I.V."/>
        </authorList>
    </citation>
    <scope>NUCLEOTIDE SEQUENCE [LARGE SCALE GENOMIC DNA]</scope>
    <source>
        <strain evidence="5 6">CCAP 1055/1</strain>
    </source>
</reference>
<keyword evidence="1" id="KW-0175">Coiled coil</keyword>
<evidence type="ECO:0000256" key="3">
    <source>
        <dbReference type="SAM" id="Phobius"/>
    </source>
</evidence>
<evidence type="ECO:0000313" key="6">
    <source>
        <dbReference type="Proteomes" id="UP000000759"/>
    </source>
</evidence>